<evidence type="ECO:0000256" key="5">
    <source>
        <dbReference type="SAM" id="Phobius"/>
    </source>
</evidence>
<comment type="subcellular location">
    <subcellularLocation>
        <location evidence="1">Membrane</location>
        <topology evidence="1">Multi-pass membrane protein</topology>
    </subcellularLocation>
</comment>
<dbReference type="InterPro" id="IPR006977">
    <property type="entry name" value="Yip1_dom"/>
</dbReference>
<evidence type="ECO:0000259" key="6">
    <source>
        <dbReference type="Pfam" id="PF04893"/>
    </source>
</evidence>
<feature type="transmembrane region" description="Helical" evidence="5">
    <location>
        <begin position="124"/>
        <end position="153"/>
    </location>
</feature>
<reference evidence="7 8" key="1">
    <citation type="submission" date="2009-02" db="EMBL/GenBank/DDBJ databases">
        <title>Genome sequence of Bacillus cereus 03BB102.</title>
        <authorList>
            <person name="Dodson R.J."/>
            <person name="Jackson P."/>
            <person name="Munk A.C."/>
            <person name="Brettin T."/>
            <person name="Bruce D."/>
            <person name="Detter C."/>
            <person name="Tapia R."/>
            <person name="Han C."/>
            <person name="Sutton G."/>
            <person name="Sims D."/>
        </authorList>
    </citation>
    <scope>NUCLEOTIDE SEQUENCE [LARGE SCALE GENOMIC DNA]</scope>
    <source>
        <strain evidence="7 8">03BB102</strain>
    </source>
</reference>
<keyword evidence="2 5" id="KW-0812">Transmembrane</keyword>
<name>A0A158RG42_BACC3</name>
<evidence type="ECO:0000256" key="2">
    <source>
        <dbReference type="ARBA" id="ARBA00022692"/>
    </source>
</evidence>
<organism evidence="7 8">
    <name type="scientific">Bacillus cereus (strain 03BB102)</name>
    <dbReference type="NCBI Taxonomy" id="572264"/>
    <lineage>
        <taxon>Bacteria</taxon>
        <taxon>Bacillati</taxon>
        <taxon>Bacillota</taxon>
        <taxon>Bacilli</taxon>
        <taxon>Bacillales</taxon>
        <taxon>Bacillaceae</taxon>
        <taxon>Bacillus</taxon>
        <taxon>Bacillus cereus group</taxon>
    </lineage>
</organism>
<feature type="domain" description="Yip1" evidence="6">
    <location>
        <begin position="26"/>
        <end position="219"/>
    </location>
</feature>
<dbReference type="GO" id="GO:0016020">
    <property type="term" value="C:membrane"/>
    <property type="evidence" value="ECO:0007669"/>
    <property type="project" value="UniProtKB-SubCell"/>
</dbReference>
<feature type="transmembrane region" description="Helical" evidence="5">
    <location>
        <begin position="85"/>
        <end position="112"/>
    </location>
</feature>
<feature type="transmembrane region" description="Helical" evidence="5">
    <location>
        <begin position="42"/>
        <end position="65"/>
    </location>
</feature>
<dbReference type="Pfam" id="PF04893">
    <property type="entry name" value="Yip1"/>
    <property type="match status" value="1"/>
</dbReference>
<evidence type="ECO:0000256" key="4">
    <source>
        <dbReference type="ARBA" id="ARBA00023136"/>
    </source>
</evidence>
<dbReference type="AlphaFoldDB" id="A0A158RG42"/>
<feature type="transmembrane region" description="Helical" evidence="5">
    <location>
        <begin position="206"/>
        <end position="224"/>
    </location>
</feature>
<gene>
    <name evidence="7" type="ordered locus">BCA_5149</name>
</gene>
<sequence length="228" mass="25911">MGIKSQTTIIDEVNEFNNEKPSLLKFMINPVAEIRLINKNPLIIKPLLTILFVQVLLISIVSYVLTDNSQVNAIVNDLQTTPQRLKVVISFLSGLISVFNSLFIIILIALFFKICSIFFQKDVLFKKIFSLIVFTQVTSIVGICLNFLIAIMLDTDFKLYTNLAFLFEEDTVIYNVFASIDLFYILNFVFIGLGMCIIVELTKKQTILLMLILFALNIGASIFFQNLL</sequence>
<keyword evidence="4 5" id="KW-0472">Membrane</keyword>
<evidence type="ECO:0000256" key="1">
    <source>
        <dbReference type="ARBA" id="ARBA00004141"/>
    </source>
</evidence>
<dbReference type="KEGG" id="bcx:BCA_5149"/>
<proteinExistence type="predicted"/>
<evidence type="ECO:0000313" key="7">
    <source>
        <dbReference type="EMBL" id="ACO25923.1"/>
    </source>
</evidence>
<protein>
    <recommendedName>
        <fullName evidence="6">Yip1 domain-containing protein</fullName>
    </recommendedName>
</protein>
<dbReference type="EMBL" id="CP001407">
    <property type="protein sequence ID" value="ACO25923.1"/>
    <property type="molecule type" value="Genomic_DNA"/>
</dbReference>
<keyword evidence="3 5" id="KW-1133">Transmembrane helix</keyword>
<dbReference type="RefSeq" id="WP_000511713.1">
    <property type="nucleotide sequence ID" value="NC_012472.1"/>
</dbReference>
<feature type="transmembrane region" description="Helical" evidence="5">
    <location>
        <begin position="173"/>
        <end position="199"/>
    </location>
</feature>
<dbReference type="Proteomes" id="UP000002210">
    <property type="component" value="Chromosome"/>
</dbReference>
<dbReference type="PATRIC" id="fig|572264.18.peg.5072"/>
<accession>A0A158RG42</accession>
<evidence type="ECO:0000313" key="8">
    <source>
        <dbReference type="Proteomes" id="UP000002210"/>
    </source>
</evidence>
<evidence type="ECO:0000256" key="3">
    <source>
        <dbReference type="ARBA" id="ARBA00022989"/>
    </source>
</evidence>